<keyword evidence="1" id="KW-1133">Transmembrane helix</keyword>
<accession>A0A428Z2N7</accession>
<comment type="caution">
    <text evidence="2">The sequence shown here is derived from an EMBL/GenBank/DDBJ whole genome shotgun (WGS) entry which is preliminary data.</text>
</comment>
<evidence type="ECO:0000313" key="2">
    <source>
        <dbReference type="EMBL" id="RSM79994.1"/>
    </source>
</evidence>
<proteinExistence type="predicted"/>
<sequence>MLQLTDDTPDGPDDVRSPGRRHRLAVVLALTLVAVAASAALVRPDDARTLPSTHSEPPIFALFQHDPAAQRRISVASERLVTDCMARAGLRYQSALLALDGEPQQEPQRPFGPENLNQLAPIDEPRHTEDPSLGTHAYLHALYGPTDQRVTVRGARFRVSGPATGCVATAARQLLGDDRRRWMLIKVLLFEAAEDSRRDVESDAEFRAATRRWQGCMRMAGTVAEDPLRLLASRDQRDMRDDPAMRADIRCKQETSYLTTAYARLSVAQQRRLNADTTVAADWTRLLGRQDRVAREVLAPDT</sequence>
<keyword evidence="1" id="KW-0812">Transmembrane</keyword>
<feature type="transmembrane region" description="Helical" evidence="1">
    <location>
        <begin position="24"/>
        <end position="42"/>
    </location>
</feature>
<name>A0A428Z2N7_KIBAR</name>
<dbReference type="AlphaFoldDB" id="A0A428Z2N7"/>
<organism evidence="2 3">
    <name type="scientific">Kibdelosporangium aridum</name>
    <dbReference type="NCBI Taxonomy" id="2030"/>
    <lineage>
        <taxon>Bacteria</taxon>
        <taxon>Bacillati</taxon>
        <taxon>Actinomycetota</taxon>
        <taxon>Actinomycetes</taxon>
        <taxon>Pseudonocardiales</taxon>
        <taxon>Pseudonocardiaceae</taxon>
        <taxon>Kibdelosporangium</taxon>
    </lineage>
</organism>
<gene>
    <name evidence="2" type="ORF">DMH04_30815</name>
</gene>
<dbReference type="Proteomes" id="UP000287547">
    <property type="component" value="Unassembled WGS sequence"/>
</dbReference>
<evidence type="ECO:0000313" key="3">
    <source>
        <dbReference type="Proteomes" id="UP000287547"/>
    </source>
</evidence>
<keyword evidence="1" id="KW-0472">Membrane</keyword>
<dbReference type="EMBL" id="QHKI01000031">
    <property type="protein sequence ID" value="RSM79994.1"/>
    <property type="molecule type" value="Genomic_DNA"/>
</dbReference>
<reference evidence="2 3" key="1">
    <citation type="submission" date="2018-05" db="EMBL/GenBank/DDBJ databases">
        <title>Evolution of GPA BGCs.</title>
        <authorList>
            <person name="Waglechner N."/>
            <person name="Wright G.D."/>
        </authorList>
    </citation>
    <scope>NUCLEOTIDE SEQUENCE [LARGE SCALE GENOMIC DNA]</scope>
    <source>
        <strain evidence="2 3">A82846</strain>
    </source>
</reference>
<dbReference type="RefSeq" id="WP_037269014.1">
    <property type="nucleotide sequence ID" value="NZ_QHKI01000031.1"/>
</dbReference>
<protein>
    <submittedName>
        <fullName evidence="2">Uncharacterized protein</fullName>
    </submittedName>
</protein>
<evidence type="ECO:0000256" key="1">
    <source>
        <dbReference type="SAM" id="Phobius"/>
    </source>
</evidence>